<dbReference type="PANTHER" id="PTHR43163:SF6">
    <property type="entry name" value="DIPEPTIDE TRANSPORT SYSTEM PERMEASE PROTEIN DPPB-RELATED"/>
    <property type="match status" value="1"/>
</dbReference>
<keyword evidence="3" id="KW-1003">Cell membrane</keyword>
<keyword evidence="9" id="KW-1185">Reference proteome</keyword>
<dbReference type="RefSeq" id="WP_049704688.1">
    <property type="nucleotide sequence ID" value="NZ_BMFM01000001.1"/>
</dbReference>
<comment type="similarity">
    <text evidence="7">Belongs to the binding-protein-dependent transport system permease family.</text>
</comment>
<dbReference type="InterPro" id="IPR000515">
    <property type="entry name" value="MetI-like"/>
</dbReference>
<evidence type="ECO:0000256" key="2">
    <source>
        <dbReference type="ARBA" id="ARBA00022448"/>
    </source>
</evidence>
<evidence type="ECO:0000256" key="7">
    <source>
        <dbReference type="RuleBase" id="RU363032"/>
    </source>
</evidence>
<evidence type="ECO:0000313" key="8">
    <source>
        <dbReference type="EMBL" id="QEE20119.1"/>
    </source>
</evidence>
<dbReference type="GO" id="GO:0005886">
    <property type="term" value="C:plasma membrane"/>
    <property type="evidence" value="ECO:0007669"/>
    <property type="project" value="UniProtKB-SubCell"/>
</dbReference>
<organism evidence="8 9">
    <name type="scientific">Paradevosia tibetensis</name>
    <dbReference type="NCBI Taxonomy" id="1447062"/>
    <lineage>
        <taxon>Bacteria</taxon>
        <taxon>Pseudomonadati</taxon>
        <taxon>Pseudomonadota</taxon>
        <taxon>Alphaproteobacteria</taxon>
        <taxon>Hyphomicrobiales</taxon>
        <taxon>Devosiaceae</taxon>
        <taxon>Paradevosia</taxon>
    </lineage>
</organism>
<dbReference type="PANTHER" id="PTHR43163">
    <property type="entry name" value="DIPEPTIDE TRANSPORT SYSTEM PERMEASE PROTEIN DPPB-RELATED"/>
    <property type="match status" value="1"/>
</dbReference>
<dbReference type="Proteomes" id="UP000321062">
    <property type="component" value="Chromosome"/>
</dbReference>
<dbReference type="AlphaFoldDB" id="A0A5B9DN43"/>
<keyword evidence="5 7" id="KW-1133">Transmembrane helix</keyword>
<keyword evidence="4 7" id="KW-0812">Transmembrane</keyword>
<evidence type="ECO:0000256" key="1">
    <source>
        <dbReference type="ARBA" id="ARBA00004651"/>
    </source>
</evidence>
<name>A0A5B9DN43_9HYPH</name>
<dbReference type="PROSITE" id="PS50928">
    <property type="entry name" value="ABC_TM1"/>
    <property type="match status" value="1"/>
</dbReference>
<feature type="transmembrane region" description="Helical" evidence="7">
    <location>
        <begin position="107"/>
        <end position="128"/>
    </location>
</feature>
<dbReference type="Gene3D" id="1.10.3720.10">
    <property type="entry name" value="MetI-like"/>
    <property type="match status" value="1"/>
</dbReference>
<evidence type="ECO:0000256" key="3">
    <source>
        <dbReference type="ARBA" id="ARBA00022475"/>
    </source>
</evidence>
<accession>A0A5B9DN43</accession>
<evidence type="ECO:0000256" key="4">
    <source>
        <dbReference type="ARBA" id="ARBA00022692"/>
    </source>
</evidence>
<proteinExistence type="inferred from homology"/>
<dbReference type="SUPFAM" id="SSF161098">
    <property type="entry name" value="MetI-like"/>
    <property type="match status" value="1"/>
</dbReference>
<dbReference type="KEGG" id="yti:FNA67_07985"/>
<dbReference type="EMBL" id="CP041690">
    <property type="protein sequence ID" value="QEE20119.1"/>
    <property type="molecule type" value="Genomic_DNA"/>
</dbReference>
<dbReference type="InterPro" id="IPR035906">
    <property type="entry name" value="MetI-like_sf"/>
</dbReference>
<evidence type="ECO:0000256" key="6">
    <source>
        <dbReference type="ARBA" id="ARBA00023136"/>
    </source>
</evidence>
<dbReference type="InterPro" id="IPR045621">
    <property type="entry name" value="BPD_transp_1_N"/>
</dbReference>
<evidence type="ECO:0000256" key="5">
    <source>
        <dbReference type="ARBA" id="ARBA00022989"/>
    </source>
</evidence>
<sequence>MLAFRAYSWFLVRRLGLTLLTLWGLASLVFLMVKLMPGDEAQMAAGADASAAQIEAVRERLGLDAPVILQYFGFLGRLVRGDLGTSIVTLQPVLNDLEKVLPSTLELVFFAMLINLAVAIPTGIVAANRQGGIFDTVCRVTAVMLGGMPAFWLALVLQYLLGSVWRIVPISGQSSFGMAAPTVTGATAVDAIIALNGPAFLDALHHLILPAAVLAALFATQVFRTLRASLLGVLRSDFITAIRAKGASSRRMLVRHALPNSLNPVLTLSGTQAGAMIGSAVLVETVFARQGIGAYMFNAVAQKDSFAVLGSVMFIGTVVCLVNLAVDILQLLVDPRIRAAQLGSQTQ</sequence>
<evidence type="ECO:0000313" key="9">
    <source>
        <dbReference type="Proteomes" id="UP000321062"/>
    </source>
</evidence>
<dbReference type="OrthoDB" id="9807402at2"/>
<keyword evidence="6 7" id="KW-0472">Membrane</keyword>
<gene>
    <name evidence="8" type="ORF">FNA67_07985</name>
</gene>
<dbReference type="CDD" id="cd06261">
    <property type="entry name" value="TM_PBP2"/>
    <property type="match status" value="1"/>
</dbReference>
<dbReference type="Pfam" id="PF00528">
    <property type="entry name" value="BPD_transp_1"/>
    <property type="match status" value="1"/>
</dbReference>
<keyword evidence="2 7" id="KW-0813">Transport</keyword>
<feature type="transmembrane region" description="Helical" evidence="7">
    <location>
        <begin position="207"/>
        <end position="226"/>
    </location>
</feature>
<feature type="transmembrane region" description="Helical" evidence="7">
    <location>
        <begin position="306"/>
        <end position="326"/>
    </location>
</feature>
<reference evidence="8 9" key="1">
    <citation type="journal article" date="2015" name="Int. J. Syst. Evol. Microbiol.">
        <title>Youhaiella tibetensis gen. nov., sp. nov., isolated from subsurface sediment.</title>
        <authorList>
            <person name="Wang Y.X."/>
            <person name="Huang F.Q."/>
            <person name="Nogi Y."/>
            <person name="Pang S.J."/>
            <person name="Wang P.K."/>
            <person name="Lv J."/>
        </authorList>
    </citation>
    <scope>NUCLEOTIDE SEQUENCE [LARGE SCALE GENOMIC DNA]</scope>
    <source>
        <strain evidence="9">fig4</strain>
    </source>
</reference>
<dbReference type="Pfam" id="PF19300">
    <property type="entry name" value="BPD_transp_1_N"/>
    <property type="match status" value="1"/>
</dbReference>
<dbReference type="GO" id="GO:0071916">
    <property type="term" value="F:dipeptide transmembrane transporter activity"/>
    <property type="evidence" value="ECO:0007669"/>
    <property type="project" value="TreeGrafter"/>
</dbReference>
<feature type="transmembrane region" description="Helical" evidence="7">
    <location>
        <begin position="140"/>
        <end position="161"/>
    </location>
</feature>
<comment type="subcellular location">
    <subcellularLocation>
        <location evidence="1 7">Cell membrane</location>
        <topology evidence="1 7">Multi-pass membrane protein</topology>
    </subcellularLocation>
</comment>
<protein>
    <submittedName>
        <fullName evidence="8">ABC transporter permease</fullName>
    </submittedName>
</protein>